<proteinExistence type="inferred from homology"/>
<dbReference type="Proteomes" id="UP000283993">
    <property type="component" value="Unassembled WGS sequence"/>
</dbReference>
<sequence length="460" mass="50011">MSNKNDDSRMSSGHETDAALSRRSFMKSSAGVVGGLMVPSIFSLAYAADGDHPAVGNYPAGVQGDTVFVGISVPLTGPYSTEGADEQRGYELAIAQLNAGDSRIKKISPNTKQGVLGKKVVHEVADNETDPNTAVQANTRWIRDKKAMMITGSVSSAVAIACEKLAQREKTPYLACISGSNDTTGKDCQRYGFRSCPFAYNSAKAQAPILADALGKDRKAVYLVPDYTYGHTVYDSMTEFTEALGWKTVGKQLAPLGTSDFSSYLLNIANSDADVMVNIAFGADAANSTKQAKQFGILDKMAYVVPYMSPFLADEVGADIMQDVYGVQDFWWTMADDNQIAKDFVDAFEEKYGDKPRWSAAAAYMQTALWADAVERAGTWYPPAVVKAYEDESVTRDTIYGEAHWRACDHQLVRPIPVVKGKKPADMRNKDDFFEVVGMSGAEEVMPACDHFGCELGPYT</sequence>
<evidence type="ECO:0000259" key="3">
    <source>
        <dbReference type="Pfam" id="PF13458"/>
    </source>
</evidence>
<keyword evidence="5" id="KW-1185">Reference proteome</keyword>
<evidence type="ECO:0000313" key="4">
    <source>
        <dbReference type="EMBL" id="ROO27365.1"/>
    </source>
</evidence>
<dbReference type="InterPro" id="IPR028082">
    <property type="entry name" value="Peripla_BP_I"/>
</dbReference>
<dbReference type="InterPro" id="IPR051010">
    <property type="entry name" value="BCAA_transport"/>
</dbReference>
<dbReference type="InterPro" id="IPR028081">
    <property type="entry name" value="Leu-bd"/>
</dbReference>
<dbReference type="SUPFAM" id="SSF53822">
    <property type="entry name" value="Periplasmic binding protein-like I"/>
    <property type="match status" value="1"/>
</dbReference>
<comment type="similarity">
    <text evidence="1">Belongs to the leucine-binding protein family.</text>
</comment>
<dbReference type="InterPro" id="IPR006311">
    <property type="entry name" value="TAT_signal"/>
</dbReference>
<comment type="caution">
    <text evidence="4">The sequence shown here is derived from an EMBL/GenBank/DDBJ whole genome shotgun (WGS) entry which is preliminary data.</text>
</comment>
<reference evidence="4 5" key="1">
    <citation type="submission" date="2013-10" db="EMBL/GenBank/DDBJ databases">
        <title>Salinisphaera orenii MK-B5 Genome Sequencing.</title>
        <authorList>
            <person name="Lai Q."/>
            <person name="Li C."/>
            <person name="Shao Z."/>
        </authorList>
    </citation>
    <scope>NUCLEOTIDE SEQUENCE [LARGE SCALE GENOMIC DNA]</scope>
    <source>
        <strain evidence="4 5">MK-B5</strain>
    </source>
</reference>
<dbReference type="AlphaFoldDB" id="A0A423PP31"/>
<evidence type="ECO:0000256" key="1">
    <source>
        <dbReference type="ARBA" id="ARBA00010062"/>
    </source>
</evidence>
<keyword evidence="2" id="KW-0732">Signal</keyword>
<name>A0A423PP31_9GAMM</name>
<dbReference type="PANTHER" id="PTHR30483:SF6">
    <property type="entry name" value="PERIPLASMIC BINDING PROTEIN OF ABC TRANSPORTER FOR NATURAL AMINO ACIDS"/>
    <property type="match status" value="1"/>
</dbReference>
<dbReference type="PANTHER" id="PTHR30483">
    <property type="entry name" value="LEUCINE-SPECIFIC-BINDING PROTEIN"/>
    <property type="match status" value="1"/>
</dbReference>
<evidence type="ECO:0000313" key="5">
    <source>
        <dbReference type="Proteomes" id="UP000283993"/>
    </source>
</evidence>
<feature type="domain" description="Leucine-binding protein" evidence="3">
    <location>
        <begin position="66"/>
        <end position="422"/>
    </location>
</feature>
<dbReference type="Pfam" id="PF13458">
    <property type="entry name" value="Peripla_BP_6"/>
    <property type="match status" value="1"/>
</dbReference>
<evidence type="ECO:0000256" key="2">
    <source>
        <dbReference type="ARBA" id="ARBA00022729"/>
    </source>
</evidence>
<dbReference type="PROSITE" id="PS51318">
    <property type="entry name" value="TAT"/>
    <property type="match status" value="1"/>
</dbReference>
<dbReference type="EMBL" id="AYKH01000013">
    <property type="protein sequence ID" value="ROO27365.1"/>
    <property type="molecule type" value="Genomic_DNA"/>
</dbReference>
<accession>A0A423PP31</accession>
<gene>
    <name evidence="4" type="ORF">SAOR_08435</name>
</gene>
<protein>
    <submittedName>
        <fullName evidence="4">Branched-chain amino acid ABC transporter substrate-binding protein</fullName>
    </submittedName>
</protein>
<dbReference type="CDD" id="cd19987">
    <property type="entry name" value="PBP1_SBP-like"/>
    <property type="match status" value="1"/>
</dbReference>
<organism evidence="4 5">
    <name type="scientific">Salinisphaera orenii MK-B5</name>
    <dbReference type="NCBI Taxonomy" id="856730"/>
    <lineage>
        <taxon>Bacteria</taxon>
        <taxon>Pseudomonadati</taxon>
        <taxon>Pseudomonadota</taxon>
        <taxon>Gammaproteobacteria</taxon>
        <taxon>Salinisphaerales</taxon>
        <taxon>Salinisphaeraceae</taxon>
        <taxon>Salinisphaera</taxon>
    </lineage>
</organism>
<dbReference type="Gene3D" id="3.40.50.2300">
    <property type="match status" value="2"/>
</dbReference>